<evidence type="ECO:0000313" key="2">
    <source>
        <dbReference type="Proteomes" id="UP001392318"/>
    </source>
</evidence>
<reference evidence="1" key="1">
    <citation type="submission" date="2024-01" db="EMBL/GenBank/DDBJ databases">
        <title>The diversity of rhizobia nodulating Mimosa spp. in eleven states of Brazil covering several biomes is determined by host plant, location, and edaphic factors.</title>
        <authorList>
            <person name="Rouws L."/>
            <person name="Barauna A."/>
            <person name="Beukes C."/>
            <person name="De Faria S.M."/>
            <person name="Gross E."/>
            <person name="Dos Reis Junior F.B."/>
            <person name="Simon M."/>
            <person name="Maluk M."/>
            <person name="Odee D.W."/>
            <person name="Kenicer G."/>
            <person name="Young J.P.W."/>
            <person name="Reis V.M."/>
            <person name="Zilli J."/>
            <person name="James E.K."/>
        </authorList>
    </citation>
    <scope>NUCLEOTIDE SEQUENCE</scope>
    <source>
        <strain evidence="1">JPY452</strain>
    </source>
</reference>
<comment type="caution">
    <text evidence="1">The sequence shown here is derived from an EMBL/GenBank/DDBJ whole genome shotgun (WGS) entry which is preliminary data.</text>
</comment>
<evidence type="ECO:0000313" key="1">
    <source>
        <dbReference type="EMBL" id="MEM5406007.1"/>
    </source>
</evidence>
<protein>
    <submittedName>
        <fullName evidence="1">Uncharacterized protein</fullName>
    </submittedName>
</protein>
<name>A0ACC6RWK9_9BURK</name>
<keyword evidence="2" id="KW-1185">Reference proteome</keyword>
<proteinExistence type="predicted"/>
<gene>
    <name evidence="1" type="ORF">VSR83_39455</name>
</gene>
<accession>A0ACC6RWK9</accession>
<dbReference type="Proteomes" id="UP001392318">
    <property type="component" value="Unassembled WGS sequence"/>
</dbReference>
<organism evidence="1 2">
    <name type="scientific">Paraburkholderia unamae</name>
    <dbReference type="NCBI Taxonomy" id="219649"/>
    <lineage>
        <taxon>Bacteria</taxon>
        <taxon>Pseudomonadati</taxon>
        <taxon>Pseudomonadota</taxon>
        <taxon>Betaproteobacteria</taxon>
        <taxon>Burkholderiales</taxon>
        <taxon>Burkholderiaceae</taxon>
        <taxon>Paraburkholderia</taxon>
    </lineage>
</organism>
<sequence>MLEGYVYAYSAFSYRNDNSRQNFTMTYLSDGAVNFTYKPIGSCLSDYDNGYSVVDGKCGDNLRRDQWEILPVDTGAVQLKNVYAGKCLSVDDSESNSSLKYVDCSTTGKSVHAKDMWIISAPRGNGAAP</sequence>
<dbReference type="EMBL" id="JAYMRU010000054">
    <property type="protein sequence ID" value="MEM5406007.1"/>
    <property type="molecule type" value="Genomic_DNA"/>
</dbReference>